<evidence type="ECO:0000313" key="1">
    <source>
        <dbReference type="EMBL" id="GAG94203.1"/>
    </source>
</evidence>
<feature type="non-terminal residue" evidence="1">
    <location>
        <position position="118"/>
    </location>
</feature>
<proteinExistence type="predicted"/>
<gene>
    <name evidence="1" type="ORF">S01H4_50785</name>
</gene>
<organism evidence="1">
    <name type="scientific">marine sediment metagenome</name>
    <dbReference type="NCBI Taxonomy" id="412755"/>
    <lineage>
        <taxon>unclassified sequences</taxon>
        <taxon>metagenomes</taxon>
        <taxon>ecological metagenomes</taxon>
    </lineage>
</organism>
<reference evidence="1" key="1">
    <citation type="journal article" date="2014" name="Front. Microbiol.">
        <title>High frequency of phylogenetically diverse reductive dehalogenase-homologous genes in deep subseafloor sedimentary metagenomes.</title>
        <authorList>
            <person name="Kawai M."/>
            <person name="Futagami T."/>
            <person name="Toyoda A."/>
            <person name="Takaki Y."/>
            <person name="Nishi S."/>
            <person name="Hori S."/>
            <person name="Arai W."/>
            <person name="Tsubouchi T."/>
            <person name="Morono Y."/>
            <person name="Uchiyama I."/>
            <person name="Ito T."/>
            <person name="Fujiyama A."/>
            <person name="Inagaki F."/>
            <person name="Takami H."/>
        </authorList>
    </citation>
    <scope>NUCLEOTIDE SEQUENCE</scope>
    <source>
        <strain evidence="1">Expedition CK06-06</strain>
    </source>
</reference>
<sequence>MIENPEVFLQNLIKSLKSIKSKPYSSYKVDLSLSYLKKVYEAAFPSIGHGGSRTFRADKTKDDVQNLSPNHVVLSTTWVKNVSLADRNILINLFQGINDRKNIPSFNRLIGLHTGLSQ</sequence>
<protein>
    <submittedName>
        <fullName evidence="1">Uncharacterized protein</fullName>
    </submittedName>
</protein>
<comment type="caution">
    <text evidence="1">The sequence shown here is derived from an EMBL/GenBank/DDBJ whole genome shotgun (WGS) entry which is preliminary data.</text>
</comment>
<dbReference type="AlphaFoldDB" id="X1CD64"/>
<accession>X1CD64</accession>
<dbReference type="EMBL" id="BART01028862">
    <property type="protein sequence ID" value="GAG94203.1"/>
    <property type="molecule type" value="Genomic_DNA"/>
</dbReference>
<name>X1CD64_9ZZZZ</name>